<dbReference type="WBParaSite" id="PSAMB.scaffold1506size30614.g13540.t1">
    <property type="protein sequence ID" value="PSAMB.scaffold1506size30614.g13540.t1"/>
    <property type="gene ID" value="PSAMB.scaffold1506size30614.g13540"/>
</dbReference>
<evidence type="ECO:0000313" key="3">
    <source>
        <dbReference type="WBParaSite" id="PSAMB.scaffold1506size30614.g13540.t1"/>
    </source>
</evidence>
<sequence>MAYRSTAAADDDDSRNGSTNGVVKKRRGDPDNFEPILRDRPLNRILYEQYDRRPEATGPKLPLGKADELPTVAARRRRVFDRAGHSNVLANSSRNSGSFMALDPAPCRRICRLLWLSESTLCWSVIAPVVIWRRRRSRPIPLALDDEANEERALGGVDAAAATRPSHAFCHSYLCAQRSFAALLVNRCPVANTAIRFPSRPRPLLPPPTAALDVRRSVVSVFAPEQ</sequence>
<keyword evidence="2" id="KW-1185">Reference proteome</keyword>
<dbReference type="Proteomes" id="UP000887566">
    <property type="component" value="Unplaced"/>
</dbReference>
<reference evidence="3" key="1">
    <citation type="submission" date="2022-11" db="UniProtKB">
        <authorList>
            <consortium name="WormBaseParasite"/>
        </authorList>
    </citation>
    <scope>IDENTIFICATION</scope>
</reference>
<proteinExistence type="predicted"/>
<name>A0A914V4G6_9BILA</name>
<evidence type="ECO:0000256" key="1">
    <source>
        <dbReference type="SAM" id="MobiDB-lite"/>
    </source>
</evidence>
<feature type="region of interest" description="Disordered" evidence="1">
    <location>
        <begin position="1"/>
        <end position="37"/>
    </location>
</feature>
<evidence type="ECO:0000313" key="2">
    <source>
        <dbReference type="Proteomes" id="UP000887566"/>
    </source>
</evidence>
<dbReference type="AlphaFoldDB" id="A0A914V4G6"/>
<organism evidence="2 3">
    <name type="scientific">Plectus sambesii</name>
    <dbReference type="NCBI Taxonomy" id="2011161"/>
    <lineage>
        <taxon>Eukaryota</taxon>
        <taxon>Metazoa</taxon>
        <taxon>Ecdysozoa</taxon>
        <taxon>Nematoda</taxon>
        <taxon>Chromadorea</taxon>
        <taxon>Plectida</taxon>
        <taxon>Plectina</taxon>
        <taxon>Plectoidea</taxon>
        <taxon>Plectidae</taxon>
        <taxon>Plectus</taxon>
    </lineage>
</organism>
<protein>
    <submittedName>
        <fullName evidence="3">Uncharacterized protein</fullName>
    </submittedName>
</protein>
<accession>A0A914V4G6</accession>